<dbReference type="Proteomes" id="UP001432062">
    <property type="component" value="Chromosome"/>
</dbReference>
<dbReference type="EMBL" id="CP109441">
    <property type="protein sequence ID" value="WUV44848.1"/>
    <property type="molecule type" value="Genomic_DNA"/>
</dbReference>
<evidence type="ECO:0000313" key="2">
    <source>
        <dbReference type="Proteomes" id="UP001432062"/>
    </source>
</evidence>
<accession>A0ABZ1YP27</accession>
<organism evidence="1 2">
    <name type="scientific">Nocardia vinacea</name>
    <dbReference type="NCBI Taxonomy" id="96468"/>
    <lineage>
        <taxon>Bacteria</taxon>
        <taxon>Bacillati</taxon>
        <taxon>Actinomycetota</taxon>
        <taxon>Actinomycetes</taxon>
        <taxon>Mycobacteriales</taxon>
        <taxon>Nocardiaceae</taxon>
        <taxon>Nocardia</taxon>
    </lineage>
</organism>
<keyword evidence="2" id="KW-1185">Reference proteome</keyword>
<sequence length="300" mass="34094">MTLYRYSFNFRYALNDRQMAGFDPGRAFVEIYAVDTPEGRDERGWTCLDRRTATRSIRVEATDGESAAWARAQTAALDALWTAEQQLVHDLGMRIEGGFFSPGLRRGSGWSAARRRSRTASRQAFDRLEQRLHDIAERYRPVREQIEPRVHEADARAQEEQARLWKAQREREKRDERFTELAAQTRWSYRVTESDRTVHAFRADDSTLTTGELIDELQRPTHHLTGYTVHWAAADRAEIEHVSGADFTTWWAVVAPGHWNDSRRIPSRPPTRSGPYIGGYSSYGGGTSCGGGFSSCGGGF</sequence>
<protein>
    <submittedName>
        <fullName evidence="1">Uncharacterized protein</fullName>
    </submittedName>
</protein>
<proteinExistence type="predicted"/>
<name>A0ABZ1YP27_9NOCA</name>
<gene>
    <name evidence="1" type="ORF">OG563_37845</name>
</gene>
<reference evidence="1" key="1">
    <citation type="submission" date="2022-10" db="EMBL/GenBank/DDBJ databases">
        <title>The complete genomes of actinobacterial strains from the NBC collection.</title>
        <authorList>
            <person name="Joergensen T.S."/>
            <person name="Alvarez Arevalo M."/>
            <person name="Sterndorff E.B."/>
            <person name="Faurdal D."/>
            <person name="Vuksanovic O."/>
            <person name="Mourched A.-S."/>
            <person name="Charusanti P."/>
            <person name="Shaw S."/>
            <person name="Blin K."/>
            <person name="Weber T."/>
        </authorList>
    </citation>
    <scope>NUCLEOTIDE SEQUENCE</scope>
    <source>
        <strain evidence="1">NBC_01482</strain>
    </source>
</reference>
<dbReference type="RefSeq" id="WP_329408002.1">
    <property type="nucleotide sequence ID" value="NZ_CP109441.1"/>
</dbReference>
<evidence type="ECO:0000313" key="1">
    <source>
        <dbReference type="EMBL" id="WUV44848.1"/>
    </source>
</evidence>